<dbReference type="Gene3D" id="3.40.50.620">
    <property type="entry name" value="HUPs"/>
    <property type="match status" value="2"/>
</dbReference>
<dbReference type="KEGG" id="dvm:DvMF_2777"/>
<dbReference type="CDD" id="cd00293">
    <property type="entry name" value="USP-like"/>
    <property type="match status" value="1"/>
</dbReference>
<evidence type="ECO:0000256" key="1">
    <source>
        <dbReference type="SAM" id="MobiDB-lite"/>
    </source>
</evidence>
<dbReference type="HOGENOM" id="CLU_075315_1_0_7"/>
<dbReference type="STRING" id="883.DvMF_2777"/>
<dbReference type="AlphaFoldDB" id="B8DJ54"/>
<accession>B8DJ54</accession>
<dbReference type="OrthoDB" id="5430193at2"/>
<organism evidence="2">
    <name type="scientific">Nitratidesulfovibrio vulgaris (strain DSM 19637 / Miyazaki F)</name>
    <name type="common">Desulfovibrio vulgaris</name>
    <dbReference type="NCBI Taxonomy" id="883"/>
    <lineage>
        <taxon>Bacteria</taxon>
        <taxon>Pseudomonadati</taxon>
        <taxon>Thermodesulfobacteriota</taxon>
        <taxon>Desulfovibrionia</taxon>
        <taxon>Desulfovibrionales</taxon>
        <taxon>Desulfovibrionaceae</taxon>
        <taxon>Nitratidesulfovibrio</taxon>
    </lineage>
</organism>
<dbReference type="InterPro" id="IPR014729">
    <property type="entry name" value="Rossmann-like_a/b/a_fold"/>
</dbReference>
<evidence type="ECO:0000313" key="2">
    <source>
        <dbReference type="EMBL" id="ACL09715.1"/>
    </source>
</evidence>
<feature type="region of interest" description="Disordered" evidence="1">
    <location>
        <begin position="191"/>
        <end position="211"/>
    </location>
</feature>
<proteinExistence type="predicted"/>
<dbReference type="EMBL" id="CP001197">
    <property type="protein sequence ID" value="ACL09715.1"/>
    <property type="molecule type" value="Genomic_DNA"/>
</dbReference>
<sequence>MERHLLLTMGGDGGESWNLRFVAGFFRRKAALRLTLFYVVPDAYASGPGEVILSDAQMRQGLEQLARARRWAVEHGFVPEHVETRAVPRQFGVVRDIVEEAHKGLYDAVVSGRRYLGWLEQTYTTSVSRGLLGEEIAFPLWVCHQPEPDLSNVLLCVDGSGENLRMADHVGFMLAAPGAEDHTVTLLHCREPGNGPGRAGHHGPGEGGVDDASLSGEDAIAAAREAVLANGVDESRVRVLMLDACDCTGRADKAETILRVAEQDRYAVVAVGRRTALPDTLMRRMFGRSVSERLHDRVNRFSLWVSK</sequence>
<gene>
    <name evidence="2" type="ordered locus">DvMF_2777</name>
</gene>
<reference evidence="2" key="1">
    <citation type="submission" date="2008-10" db="EMBL/GenBank/DDBJ databases">
        <title>Complete sequence of Desulfovibrio vulgaris str. 'Miyazaki F'.</title>
        <authorList>
            <person name="Lucas S."/>
            <person name="Copeland A."/>
            <person name="Lapidus A."/>
            <person name="Glavina del Rio T."/>
            <person name="Dalin E."/>
            <person name="Tice H."/>
            <person name="Bruce D."/>
            <person name="Goodwin L."/>
            <person name="Pitluck S."/>
            <person name="Sims D."/>
            <person name="Brettin T."/>
            <person name="Detter J.C."/>
            <person name="Han C."/>
            <person name="Larimer F."/>
            <person name="Land M."/>
            <person name="Hauser L."/>
            <person name="Kyrpides N."/>
            <person name="Mikhailova N."/>
            <person name="Hazen T.C."/>
            <person name="Richardson P."/>
        </authorList>
    </citation>
    <scope>NUCLEOTIDE SEQUENCE</scope>
    <source>
        <strain evidence="2">Miyazaki F</strain>
    </source>
</reference>
<name>B8DJ54_NITV9</name>
<dbReference type="eggNOG" id="COG0589">
    <property type="taxonomic scope" value="Bacteria"/>
</dbReference>
<dbReference type="SUPFAM" id="SSF52402">
    <property type="entry name" value="Adenine nucleotide alpha hydrolases-like"/>
    <property type="match status" value="2"/>
</dbReference>
<protein>
    <recommendedName>
        <fullName evidence="3">UspA domain protein</fullName>
    </recommendedName>
</protein>
<evidence type="ECO:0008006" key="3">
    <source>
        <dbReference type="Google" id="ProtNLM"/>
    </source>
</evidence>